<accession>A0AB34JYI6</accession>
<dbReference type="CDD" id="cd00136">
    <property type="entry name" value="PDZ_canonical"/>
    <property type="match status" value="1"/>
</dbReference>
<dbReference type="Pfam" id="PF00254">
    <property type="entry name" value="FKBP_C"/>
    <property type="match status" value="1"/>
</dbReference>
<evidence type="ECO:0000259" key="8">
    <source>
        <dbReference type="PROSITE" id="PS50059"/>
    </source>
</evidence>
<evidence type="ECO:0000256" key="6">
    <source>
        <dbReference type="SAM" id="MobiDB-lite"/>
    </source>
</evidence>
<evidence type="ECO:0000256" key="4">
    <source>
        <dbReference type="ARBA" id="ARBA00023235"/>
    </source>
</evidence>
<feature type="compositionally biased region" description="Basic residues" evidence="6">
    <location>
        <begin position="124"/>
        <end position="136"/>
    </location>
</feature>
<dbReference type="InterPro" id="IPR001478">
    <property type="entry name" value="PDZ"/>
</dbReference>
<keyword evidence="11" id="KW-1185">Reference proteome</keyword>
<comment type="caution">
    <text evidence="10">The sequence shown here is derived from an EMBL/GenBank/DDBJ whole genome shotgun (WGS) entry which is preliminary data.</text>
</comment>
<dbReference type="InterPro" id="IPR046357">
    <property type="entry name" value="PPIase_dom_sf"/>
</dbReference>
<feature type="compositionally biased region" description="Low complexity" evidence="6">
    <location>
        <begin position="1"/>
        <end position="12"/>
    </location>
</feature>
<reference evidence="10 11" key="1">
    <citation type="journal article" date="2024" name="Science">
        <title>Giant polyketide synthase enzymes in the biosynthesis of giant marine polyether toxins.</title>
        <authorList>
            <person name="Fallon T.R."/>
            <person name="Shende V.V."/>
            <person name="Wierzbicki I.H."/>
            <person name="Pendleton A.L."/>
            <person name="Watervoot N.F."/>
            <person name="Auber R.P."/>
            <person name="Gonzalez D.J."/>
            <person name="Wisecaver J.H."/>
            <person name="Moore B.S."/>
        </authorList>
    </citation>
    <scope>NUCLEOTIDE SEQUENCE [LARGE SCALE GENOMIC DNA]</scope>
    <source>
        <strain evidence="10 11">12B1</strain>
    </source>
</reference>
<dbReference type="PANTHER" id="PTHR43811">
    <property type="entry name" value="FKBP-TYPE PEPTIDYL-PROLYL CIS-TRANS ISOMERASE FKPA"/>
    <property type="match status" value="1"/>
</dbReference>
<dbReference type="SMART" id="SM00228">
    <property type="entry name" value="PDZ"/>
    <property type="match status" value="1"/>
</dbReference>
<dbReference type="Proteomes" id="UP001515480">
    <property type="component" value="Unassembled WGS sequence"/>
</dbReference>
<evidence type="ECO:0000256" key="5">
    <source>
        <dbReference type="PROSITE-ProRule" id="PRU00277"/>
    </source>
</evidence>
<dbReference type="PROSITE" id="PS50059">
    <property type="entry name" value="FKBP_PPIASE"/>
    <property type="match status" value="1"/>
</dbReference>
<dbReference type="InterPro" id="IPR041489">
    <property type="entry name" value="PDZ_6"/>
</dbReference>
<dbReference type="InterPro" id="IPR035892">
    <property type="entry name" value="C2_domain_sf"/>
</dbReference>
<dbReference type="PROSITE" id="PS50004">
    <property type="entry name" value="C2"/>
    <property type="match status" value="1"/>
</dbReference>
<feature type="region of interest" description="Disordered" evidence="6">
    <location>
        <begin position="121"/>
        <end position="142"/>
    </location>
</feature>
<keyword evidence="4 5" id="KW-0413">Isomerase</keyword>
<dbReference type="SUPFAM" id="SSF50156">
    <property type="entry name" value="PDZ domain-like"/>
    <property type="match status" value="1"/>
</dbReference>
<evidence type="ECO:0000259" key="7">
    <source>
        <dbReference type="PROSITE" id="PS50004"/>
    </source>
</evidence>
<dbReference type="Pfam" id="PF17820">
    <property type="entry name" value="PDZ_6"/>
    <property type="match status" value="1"/>
</dbReference>
<proteinExistence type="predicted"/>
<organism evidence="10 11">
    <name type="scientific">Prymnesium parvum</name>
    <name type="common">Toxic golden alga</name>
    <dbReference type="NCBI Taxonomy" id="97485"/>
    <lineage>
        <taxon>Eukaryota</taxon>
        <taxon>Haptista</taxon>
        <taxon>Haptophyta</taxon>
        <taxon>Prymnesiophyceae</taxon>
        <taxon>Prymnesiales</taxon>
        <taxon>Prymnesiaceae</taxon>
        <taxon>Prymnesium</taxon>
    </lineage>
</organism>
<feature type="domain" description="PDZ" evidence="9">
    <location>
        <begin position="41"/>
        <end position="120"/>
    </location>
</feature>
<dbReference type="InterPro" id="IPR001179">
    <property type="entry name" value="PPIase_FKBP_dom"/>
</dbReference>
<dbReference type="Gene3D" id="2.60.40.150">
    <property type="entry name" value="C2 domain"/>
    <property type="match status" value="1"/>
</dbReference>
<sequence>MQAAAPSSAQAAPTPPSTALVDVPSPSEDSERSFAPPNALVFRLVKPNAQASLGILLGKAVGKPPIVKLVQPGSLGARSGVLAGDTLLSVNGKPVFDDVTASEMVRQLAGEVVLQVSRPATPKRGGRFGRLSRKGSKSASLPLASVPDGQLLDSGAGLGAVGEVQLSAKAAGLSDDAMSESSGATLTTMGGMLNSMGEEMGGIIAPTASLKEQAALMKEGHMANARGDTVRAMQLFRHCYDVGGRVEARISAANMSFKLGDFGSALAEYEAMQDFMRNNPGVLSPRVAKVIKRKHLEAAAAVQNAATAMNFLVSGPGESATKQFGGKGKLNVYVRRAVGLRITDMYTSDPYAILHLKGKTQTTRVIKATVQPLWDERFTWTGEMHLLARHSLDISVMDQDRFSRDDLLGKASIDLHKVFDEMLMGSKTLEKELAINLAYNGIADGTFGKIFIGIRWEPEPVEDIEWADESPTQPTVGVKDAPEEALQLPVRKFDFWKLLGFAAGKSNEDDRSMCLCFSERKEKKPPGSIPEPVYKDVNYPDLRRVNRPLPTADVPLNAKPQVLIKEFEYGTGLPALDGDCVEIQYVGRLLNRDGYKFASSDDGSSFTFVIGDAKYIAGLSQLVKGMRCGGSRRGVIPPTLGYDDDVEKAPAPLSTEGREQLLSLLKDPEQDATLVFDVKLQSIVKPSLDANATVANLDTAVSVRVG</sequence>
<evidence type="ECO:0000313" key="11">
    <source>
        <dbReference type="Proteomes" id="UP001515480"/>
    </source>
</evidence>
<gene>
    <name evidence="10" type="ORF">AB1Y20_020589</name>
</gene>
<dbReference type="SUPFAM" id="SSF49562">
    <property type="entry name" value="C2 domain (Calcium/lipid-binding domain, CaLB)"/>
    <property type="match status" value="1"/>
</dbReference>
<evidence type="ECO:0000256" key="2">
    <source>
        <dbReference type="ARBA" id="ARBA00013194"/>
    </source>
</evidence>
<dbReference type="EC" id="5.2.1.8" evidence="2 5"/>
<dbReference type="Gene3D" id="3.10.50.40">
    <property type="match status" value="1"/>
</dbReference>
<dbReference type="Gene3D" id="2.30.42.10">
    <property type="match status" value="1"/>
</dbReference>
<dbReference type="EMBL" id="JBGBPQ010000004">
    <property type="protein sequence ID" value="KAL1525745.1"/>
    <property type="molecule type" value="Genomic_DNA"/>
</dbReference>
<evidence type="ECO:0000313" key="10">
    <source>
        <dbReference type="EMBL" id="KAL1525745.1"/>
    </source>
</evidence>
<protein>
    <recommendedName>
        <fullName evidence="2 5">peptidylprolyl isomerase</fullName>
        <ecNumber evidence="2 5">5.2.1.8</ecNumber>
    </recommendedName>
</protein>
<feature type="domain" description="C2" evidence="7">
    <location>
        <begin position="315"/>
        <end position="429"/>
    </location>
</feature>
<dbReference type="SUPFAM" id="SSF54534">
    <property type="entry name" value="FKBP-like"/>
    <property type="match status" value="1"/>
</dbReference>
<dbReference type="PROSITE" id="PS50106">
    <property type="entry name" value="PDZ"/>
    <property type="match status" value="1"/>
</dbReference>
<comment type="catalytic activity">
    <reaction evidence="1 5">
        <text>[protein]-peptidylproline (omega=180) = [protein]-peptidylproline (omega=0)</text>
        <dbReference type="Rhea" id="RHEA:16237"/>
        <dbReference type="Rhea" id="RHEA-COMP:10747"/>
        <dbReference type="Rhea" id="RHEA-COMP:10748"/>
        <dbReference type="ChEBI" id="CHEBI:83833"/>
        <dbReference type="ChEBI" id="CHEBI:83834"/>
        <dbReference type="EC" id="5.2.1.8"/>
    </reaction>
</comment>
<dbReference type="InterPro" id="IPR000008">
    <property type="entry name" value="C2_dom"/>
</dbReference>
<dbReference type="GO" id="GO:0003755">
    <property type="term" value="F:peptidyl-prolyl cis-trans isomerase activity"/>
    <property type="evidence" value="ECO:0007669"/>
    <property type="project" value="UniProtKB-KW"/>
</dbReference>
<name>A0AB34JYI6_PRYPA</name>
<keyword evidence="3 5" id="KW-0697">Rotamase</keyword>
<dbReference type="CDD" id="cd00030">
    <property type="entry name" value="C2"/>
    <property type="match status" value="1"/>
</dbReference>
<dbReference type="InterPro" id="IPR036034">
    <property type="entry name" value="PDZ_sf"/>
</dbReference>
<dbReference type="PANTHER" id="PTHR43811:SF26">
    <property type="entry name" value="PEPTIDYL-PROLYL CIS-TRANS ISOMERASE FKBP16-1, CHLOROPLASTIC"/>
    <property type="match status" value="1"/>
</dbReference>
<evidence type="ECO:0000256" key="1">
    <source>
        <dbReference type="ARBA" id="ARBA00000971"/>
    </source>
</evidence>
<feature type="domain" description="PPIase FKBP-type" evidence="8">
    <location>
        <begin position="578"/>
        <end position="684"/>
    </location>
</feature>
<dbReference type="Pfam" id="PF00168">
    <property type="entry name" value="C2"/>
    <property type="match status" value="1"/>
</dbReference>
<dbReference type="AlphaFoldDB" id="A0AB34JYI6"/>
<evidence type="ECO:0000259" key="9">
    <source>
        <dbReference type="PROSITE" id="PS50106"/>
    </source>
</evidence>
<dbReference type="SMART" id="SM00239">
    <property type="entry name" value="C2"/>
    <property type="match status" value="1"/>
</dbReference>
<feature type="region of interest" description="Disordered" evidence="6">
    <location>
        <begin position="1"/>
        <end position="34"/>
    </location>
</feature>
<evidence type="ECO:0000256" key="3">
    <source>
        <dbReference type="ARBA" id="ARBA00023110"/>
    </source>
</evidence>